<protein>
    <recommendedName>
        <fullName evidence="3">TerB family tellurite resistance protein</fullName>
    </recommendedName>
</protein>
<dbReference type="EMBL" id="CP042914">
    <property type="protein sequence ID" value="QEG40768.1"/>
    <property type="molecule type" value="Genomic_DNA"/>
</dbReference>
<evidence type="ECO:0008006" key="3">
    <source>
        <dbReference type="Google" id="ProtNLM"/>
    </source>
</evidence>
<evidence type="ECO:0000313" key="2">
    <source>
        <dbReference type="Proteomes" id="UP000325286"/>
    </source>
</evidence>
<evidence type="ECO:0000313" key="1">
    <source>
        <dbReference type="EMBL" id="QEG40768.1"/>
    </source>
</evidence>
<organism evidence="1 2">
    <name type="scientific">Roseimaritima ulvae</name>
    <dbReference type="NCBI Taxonomy" id="980254"/>
    <lineage>
        <taxon>Bacteria</taxon>
        <taxon>Pseudomonadati</taxon>
        <taxon>Planctomycetota</taxon>
        <taxon>Planctomycetia</taxon>
        <taxon>Pirellulales</taxon>
        <taxon>Pirellulaceae</taxon>
        <taxon>Roseimaritima</taxon>
    </lineage>
</organism>
<accession>A0A5B9QP22</accession>
<sequence length="190" mass="20799">MSDQLHSSERQLNEKFYADVDEKLVKDLREDLGDDVDARALAAATGIVDSDLVTELVRLGVSAETLAAFRMIPLLHVAWCDGQLQPSEREVLLDAACRRNMARGSAAYRVLDEWMERPPRSELMTAWKKYLEEMCDGLSSTAISVLRSEIVGQAEMVAQAAGGILGIAATSKAEKKALETIRTAFNQAAA</sequence>
<dbReference type="Proteomes" id="UP000325286">
    <property type="component" value="Chromosome"/>
</dbReference>
<keyword evidence="2" id="KW-1185">Reference proteome</keyword>
<dbReference type="RefSeq" id="WP_068132226.1">
    <property type="nucleotide sequence ID" value="NZ_CP042914.1"/>
</dbReference>
<name>A0A5B9QP22_9BACT</name>
<reference evidence="1 2" key="1">
    <citation type="submission" date="2019-08" db="EMBL/GenBank/DDBJ databases">
        <title>Deep-cultivation of Planctomycetes and their phenomic and genomic characterization uncovers novel biology.</title>
        <authorList>
            <person name="Wiegand S."/>
            <person name="Jogler M."/>
            <person name="Boedeker C."/>
            <person name="Pinto D."/>
            <person name="Vollmers J."/>
            <person name="Rivas-Marin E."/>
            <person name="Kohn T."/>
            <person name="Peeters S.H."/>
            <person name="Heuer A."/>
            <person name="Rast P."/>
            <person name="Oberbeckmann S."/>
            <person name="Bunk B."/>
            <person name="Jeske O."/>
            <person name="Meyerdierks A."/>
            <person name="Storesund J.E."/>
            <person name="Kallscheuer N."/>
            <person name="Luecker S."/>
            <person name="Lage O.M."/>
            <person name="Pohl T."/>
            <person name="Merkel B.J."/>
            <person name="Hornburger P."/>
            <person name="Mueller R.-W."/>
            <person name="Bruemmer F."/>
            <person name="Labrenz M."/>
            <person name="Spormann A.M."/>
            <person name="Op den Camp H."/>
            <person name="Overmann J."/>
            <person name="Amann R."/>
            <person name="Jetten M.S.M."/>
            <person name="Mascher T."/>
            <person name="Medema M.H."/>
            <person name="Devos D.P."/>
            <person name="Kaster A.-K."/>
            <person name="Ovreas L."/>
            <person name="Rohde M."/>
            <person name="Galperin M.Y."/>
            <person name="Jogler C."/>
        </authorList>
    </citation>
    <scope>NUCLEOTIDE SEQUENCE [LARGE SCALE GENOMIC DNA]</scope>
    <source>
        <strain evidence="1 2">UC8</strain>
    </source>
</reference>
<dbReference type="AlphaFoldDB" id="A0A5B9QP22"/>
<dbReference type="OrthoDB" id="263799at2"/>
<proteinExistence type="predicted"/>
<gene>
    <name evidence="1" type="ORF">UC8_27850</name>
</gene>
<dbReference type="KEGG" id="rul:UC8_27850"/>